<dbReference type="GO" id="GO:0005737">
    <property type="term" value="C:cytoplasm"/>
    <property type="evidence" value="ECO:0007669"/>
    <property type="project" value="UniProtKB-ARBA"/>
</dbReference>
<dbReference type="AlphaFoldDB" id="A0A1I0TYC8"/>
<reference evidence="5 6" key="1">
    <citation type="submission" date="2016-10" db="EMBL/GenBank/DDBJ databases">
        <authorList>
            <person name="de Groot N.N."/>
        </authorList>
    </citation>
    <scope>NUCLEOTIDE SEQUENCE [LARGE SCALE GENOMIC DNA]</scope>
    <source>
        <strain evidence="5 6">DSM 44908</strain>
    </source>
</reference>
<dbReference type="GO" id="GO:0012505">
    <property type="term" value="C:endomembrane system"/>
    <property type="evidence" value="ECO:0007669"/>
    <property type="project" value="UniProtKB-ARBA"/>
</dbReference>
<dbReference type="OrthoDB" id="4962633at2"/>
<accession>A0A1I0TYC8</accession>
<dbReference type="Proteomes" id="UP000182054">
    <property type="component" value="Unassembled WGS sequence"/>
</dbReference>
<keyword evidence="4" id="KW-0472">Membrane</keyword>
<dbReference type="GO" id="GO:0070273">
    <property type="term" value="F:phosphatidylinositol-4-phosphate binding"/>
    <property type="evidence" value="ECO:0007669"/>
    <property type="project" value="InterPro"/>
</dbReference>
<sequence length="224" mass="24063">MTLIAEDLLLLLLDDGSGKPVVDSTKLPRAVAGAVILELAMSGVVTVAQDSEDVKKGRLAVRGPRPDEPILQEAVAAIDGAKRPMTPKSAVEKLHKAMHERVLTRVIDRGFVDEQKGRVLGLFPTTSWPARDTAHEAQVRETLHWVLVDGRDPDARTCALVALLSSIDAVPKVFPGADKRSIKKRAAEIAEGQWASEAVRKAVEDVWSAVAVAVMVPTIVTTSS</sequence>
<evidence type="ECO:0000313" key="5">
    <source>
        <dbReference type="EMBL" id="SFA56909.1"/>
    </source>
</evidence>
<gene>
    <name evidence="5" type="ORF">SAMN05444374_11131</name>
</gene>
<evidence type="ECO:0000313" key="6">
    <source>
        <dbReference type="Proteomes" id="UP000182054"/>
    </source>
</evidence>
<organism evidence="5 6">
    <name type="scientific">Rhodococcoides kroppenstedtii</name>
    <dbReference type="NCBI Taxonomy" id="293050"/>
    <lineage>
        <taxon>Bacteria</taxon>
        <taxon>Bacillati</taxon>
        <taxon>Actinomycetota</taxon>
        <taxon>Actinomycetes</taxon>
        <taxon>Mycobacteriales</taxon>
        <taxon>Nocardiaceae</taxon>
        <taxon>Rhodococcoides</taxon>
    </lineage>
</organism>
<evidence type="ECO:0000256" key="1">
    <source>
        <dbReference type="ARBA" id="ARBA00004255"/>
    </source>
</evidence>
<keyword evidence="3" id="KW-0446">Lipid-binding</keyword>
<dbReference type="InterPro" id="IPR008628">
    <property type="entry name" value="GPP34-like"/>
</dbReference>
<dbReference type="Pfam" id="PF05719">
    <property type="entry name" value="GPP34"/>
    <property type="match status" value="1"/>
</dbReference>
<dbReference type="EMBL" id="FOJN01000011">
    <property type="protein sequence ID" value="SFA56909.1"/>
    <property type="molecule type" value="Genomic_DNA"/>
</dbReference>
<name>A0A1I0TYC8_9NOCA</name>
<protein>
    <submittedName>
        <fullName evidence="5">Golgi phosphoprotein 3 (GPP34)</fullName>
    </submittedName>
</protein>
<dbReference type="GeneID" id="85486610"/>
<comment type="subcellular location">
    <subcellularLocation>
        <location evidence="1">Golgi apparatus membrane</location>
        <topology evidence="1">Peripheral membrane protein</topology>
        <orientation evidence="1">Cytoplasmic side</orientation>
    </subcellularLocation>
</comment>
<evidence type="ECO:0000256" key="4">
    <source>
        <dbReference type="ARBA" id="ARBA00023136"/>
    </source>
</evidence>
<proteinExistence type="predicted"/>
<dbReference type="InterPro" id="IPR038261">
    <property type="entry name" value="GPP34-like_sf"/>
</dbReference>
<evidence type="ECO:0000256" key="3">
    <source>
        <dbReference type="ARBA" id="ARBA00023121"/>
    </source>
</evidence>
<evidence type="ECO:0000256" key="2">
    <source>
        <dbReference type="ARBA" id="ARBA00023034"/>
    </source>
</evidence>
<dbReference type="RefSeq" id="WP_068365237.1">
    <property type="nucleotide sequence ID" value="NZ_FOJN01000011.1"/>
</dbReference>
<keyword evidence="2" id="KW-0333">Golgi apparatus</keyword>
<dbReference type="Gene3D" id="1.10.3630.10">
    <property type="entry name" value="yeast vps74-n-term truncation variant domain like"/>
    <property type="match status" value="1"/>
</dbReference>